<dbReference type="InterPro" id="IPR036615">
    <property type="entry name" value="Mur_ligase_C_dom_sf"/>
</dbReference>
<evidence type="ECO:0000256" key="1">
    <source>
        <dbReference type="ARBA" id="ARBA00008276"/>
    </source>
</evidence>
<dbReference type="AlphaFoldDB" id="A0AAX4H6Q6"/>
<organism evidence="8 9">
    <name type="scientific">Australozyma saopauloensis</name>
    <dbReference type="NCBI Taxonomy" id="291208"/>
    <lineage>
        <taxon>Eukaryota</taxon>
        <taxon>Fungi</taxon>
        <taxon>Dikarya</taxon>
        <taxon>Ascomycota</taxon>
        <taxon>Saccharomycotina</taxon>
        <taxon>Pichiomycetes</taxon>
        <taxon>Metschnikowiaceae</taxon>
        <taxon>Australozyma</taxon>
    </lineage>
</organism>
<keyword evidence="5 7" id="KW-0067">ATP-binding</keyword>
<dbReference type="GO" id="GO:0005524">
    <property type="term" value="F:ATP binding"/>
    <property type="evidence" value="ECO:0007669"/>
    <property type="project" value="UniProtKB-KW"/>
</dbReference>
<evidence type="ECO:0000256" key="7">
    <source>
        <dbReference type="PIRNR" id="PIRNR001563"/>
    </source>
</evidence>
<keyword evidence="9" id="KW-1185">Reference proteome</keyword>
<dbReference type="PANTHER" id="PTHR11136">
    <property type="entry name" value="FOLYLPOLYGLUTAMATE SYNTHASE-RELATED"/>
    <property type="match status" value="1"/>
</dbReference>
<protein>
    <recommendedName>
        <fullName evidence="7">Dihydrofolate synthetase</fullName>
        <ecNumber evidence="7">6.3.2.12</ecNumber>
    </recommendedName>
</protein>
<dbReference type="PROSITE" id="PS01012">
    <property type="entry name" value="FOLYLPOLYGLU_SYNT_2"/>
    <property type="match status" value="1"/>
</dbReference>
<name>A0AAX4H6Q6_9ASCO</name>
<dbReference type="Gene3D" id="3.90.190.20">
    <property type="entry name" value="Mur ligase, C-terminal domain"/>
    <property type="match status" value="1"/>
</dbReference>
<dbReference type="GeneID" id="88172549"/>
<reference evidence="8 9" key="1">
    <citation type="submission" date="2023-10" db="EMBL/GenBank/DDBJ databases">
        <title>Draft Genome Sequence of Candida saopaulonensis from a very Premature Infant with Sepsis.</title>
        <authorList>
            <person name="Ning Y."/>
            <person name="Dai R."/>
            <person name="Xiao M."/>
            <person name="Xu Y."/>
            <person name="Yan Q."/>
            <person name="Zhang L."/>
        </authorList>
    </citation>
    <scope>NUCLEOTIDE SEQUENCE [LARGE SCALE GENOMIC DNA]</scope>
    <source>
        <strain evidence="8 9">19XY460</strain>
    </source>
</reference>
<dbReference type="RefSeq" id="XP_062876601.1">
    <property type="nucleotide sequence ID" value="XM_063020531.1"/>
</dbReference>
<keyword evidence="2 7" id="KW-0436">Ligase</keyword>
<comment type="similarity">
    <text evidence="1 7">Belongs to the folylpolyglutamate synthase family.</text>
</comment>
<dbReference type="InterPro" id="IPR018109">
    <property type="entry name" value="Folylpolyglutamate_synth_CS"/>
</dbReference>
<comment type="catalytic activity">
    <reaction evidence="7">
        <text>7,8-dihydropteroate + L-glutamate + ATP = 7,8-dihydrofolate + ADP + phosphate + H(+)</text>
        <dbReference type="Rhea" id="RHEA:23584"/>
        <dbReference type="ChEBI" id="CHEBI:15378"/>
        <dbReference type="ChEBI" id="CHEBI:17839"/>
        <dbReference type="ChEBI" id="CHEBI:29985"/>
        <dbReference type="ChEBI" id="CHEBI:30616"/>
        <dbReference type="ChEBI" id="CHEBI:43474"/>
        <dbReference type="ChEBI" id="CHEBI:57451"/>
        <dbReference type="ChEBI" id="CHEBI:456216"/>
        <dbReference type="EC" id="6.3.2.12"/>
    </reaction>
</comment>
<keyword evidence="6" id="KW-0460">Magnesium</keyword>
<evidence type="ECO:0000256" key="3">
    <source>
        <dbReference type="ARBA" id="ARBA00022723"/>
    </source>
</evidence>
<sequence length="453" mass="48511">MAIDLSLGRIARLLAKLGNPHRTKYHSVHVAGTNGKGSTLAYLSAILTAARIRTGKFTSPHLIAYNDCVAINNETYPMQQFEQVHQMVERENTKWALGCTEFELLTATAYKIFELENVQLALVEVGLGGTLDATNVLEPATDEFPGGVVACGITKIGIDHESFLGSTLLEIALKKAGIIKPGVPVVVDGTNAPEVLAVVREKALREKCLLVEAEAAKTPGLFEYLSLSKLVGSYQAQNLSVALNLVQILRKHSFAIPDGAVSEGVGATKWPGRLQTLVDPETGLSVLLDGAHNESAAIELGQYLTQIRAENKNGSHASVPKDSSSVDSTSNTNGLIFVVAMTNGKAADKIFLHVTQRNTDTVYAATFTPPLNMPTVKCYTAEKLASIAQNYVTDVRIAPTTVREIFTQLQANRLAGDHRSIVICGSLYLCSDILRTLGDAATHSSMGSTTTGH</sequence>
<evidence type="ECO:0000313" key="9">
    <source>
        <dbReference type="Proteomes" id="UP001338582"/>
    </source>
</evidence>
<dbReference type="SUPFAM" id="SSF53623">
    <property type="entry name" value="MurD-like peptide ligases, catalytic domain"/>
    <property type="match status" value="1"/>
</dbReference>
<dbReference type="PANTHER" id="PTHR11136:SF0">
    <property type="entry name" value="DIHYDROFOLATE SYNTHETASE-RELATED"/>
    <property type="match status" value="1"/>
</dbReference>
<dbReference type="KEGG" id="asau:88172549"/>
<evidence type="ECO:0000256" key="4">
    <source>
        <dbReference type="ARBA" id="ARBA00022741"/>
    </source>
</evidence>
<gene>
    <name evidence="8" type="ORF">PUMCH_001484</name>
</gene>
<comment type="pathway">
    <text evidence="7">Cofactor biosynthesis; tetrahydrofolylpolyglutamate biosynthesis.</text>
</comment>
<dbReference type="InterPro" id="IPR036565">
    <property type="entry name" value="Mur-like_cat_sf"/>
</dbReference>
<accession>A0AAX4H6Q6</accession>
<dbReference type="GO" id="GO:0008841">
    <property type="term" value="F:dihydrofolate synthase activity"/>
    <property type="evidence" value="ECO:0007669"/>
    <property type="project" value="UniProtKB-EC"/>
</dbReference>
<dbReference type="NCBIfam" id="TIGR01499">
    <property type="entry name" value="folC"/>
    <property type="match status" value="1"/>
</dbReference>
<keyword evidence="4 7" id="KW-0547">Nucleotide-binding</keyword>
<dbReference type="SUPFAM" id="SSF53244">
    <property type="entry name" value="MurD-like peptide ligases, peptide-binding domain"/>
    <property type="match status" value="1"/>
</dbReference>
<evidence type="ECO:0000313" key="8">
    <source>
        <dbReference type="EMBL" id="WPK24218.1"/>
    </source>
</evidence>
<dbReference type="GO" id="GO:0046872">
    <property type="term" value="F:metal ion binding"/>
    <property type="evidence" value="ECO:0007669"/>
    <property type="project" value="UniProtKB-KW"/>
</dbReference>
<dbReference type="InterPro" id="IPR001645">
    <property type="entry name" value="Folylpolyglutamate_synth"/>
</dbReference>
<dbReference type="GO" id="GO:0005739">
    <property type="term" value="C:mitochondrion"/>
    <property type="evidence" value="ECO:0007669"/>
    <property type="project" value="TreeGrafter"/>
</dbReference>
<dbReference type="GO" id="GO:0006730">
    <property type="term" value="P:one-carbon metabolic process"/>
    <property type="evidence" value="ECO:0007669"/>
    <property type="project" value="UniProtKB-KW"/>
</dbReference>
<dbReference type="EMBL" id="CP138895">
    <property type="protein sequence ID" value="WPK24218.1"/>
    <property type="molecule type" value="Genomic_DNA"/>
</dbReference>
<dbReference type="Proteomes" id="UP001338582">
    <property type="component" value="Chromosome 2"/>
</dbReference>
<proteinExistence type="inferred from homology"/>
<dbReference type="EC" id="6.3.2.12" evidence="7"/>
<keyword evidence="3" id="KW-0479">Metal-binding</keyword>
<dbReference type="Gene3D" id="3.40.1190.10">
    <property type="entry name" value="Mur-like, catalytic domain"/>
    <property type="match status" value="1"/>
</dbReference>
<evidence type="ECO:0000256" key="5">
    <source>
        <dbReference type="ARBA" id="ARBA00022840"/>
    </source>
</evidence>
<keyword evidence="7" id="KW-0554">One-carbon metabolism</keyword>
<evidence type="ECO:0000256" key="6">
    <source>
        <dbReference type="ARBA" id="ARBA00022842"/>
    </source>
</evidence>
<dbReference type="GO" id="GO:0005829">
    <property type="term" value="C:cytosol"/>
    <property type="evidence" value="ECO:0007669"/>
    <property type="project" value="TreeGrafter"/>
</dbReference>
<evidence type="ECO:0000256" key="2">
    <source>
        <dbReference type="ARBA" id="ARBA00022598"/>
    </source>
</evidence>
<dbReference type="PIRSF" id="PIRSF001563">
    <property type="entry name" value="Folylpolyglu_synth"/>
    <property type="match status" value="1"/>
</dbReference>
<dbReference type="GO" id="GO:0004326">
    <property type="term" value="F:tetrahydrofolylpolyglutamate synthase activity"/>
    <property type="evidence" value="ECO:0007669"/>
    <property type="project" value="InterPro"/>
</dbReference>